<dbReference type="PANTHER" id="PTHR42718:SF9">
    <property type="entry name" value="MAJOR FACILITATOR SUPERFAMILY MULTIDRUG TRANSPORTER MFSC"/>
    <property type="match status" value="1"/>
</dbReference>
<feature type="transmembrane region" description="Helical" evidence="6">
    <location>
        <begin position="177"/>
        <end position="197"/>
    </location>
</feature>
<feature type="transmembrane region" description="Helical" evidence="6">
    <location>
        <begin position="320"/>
        <end position="343"/>
    </location>
</feature>
<proteinExistence type="predicted"/>
<organism evidence="8 9">
    <name type="scientific">Paraburkholderia bengalensis</name>
    <dbReference type="NCBI Taxonomy" id="2747562"/>
    <lineage>
        <taxon>Bacteria</taxon>
        <taxon>Pseudomonadati</taxon>
        <taxon>Pseudomonadota</taxon>
        <taxon>Betaproteobacteria</taxon>
        <taxon>Burkholderiales</taxon>
        <taxon>Burkholderiaceae</taxon>
        <taxon>Paraburkholderia</taxon>
    </lineage>
</organism>
<feature type="transmembrane region" description="Helical" evidence="6">
    <location>
        <begin position="145"/>
        <end position="171"/>
    </location>
</feature>
<feature type="domain" description="Major facilitator superfamily (MFS) profile" evidence="7">
    <location>
        <begin position="21"/>
        <end position="512"/>
    </location>
</feature>
<dbReference type="InterPro" id="IPR020846">
    <property type="entry name" value="MFS_dom"/>
</dbReference>
<comment type="subcellular location">
    <subcellularLocation>
        <location evidence="1">Membrane</location>
        <topology evidence="1">Multi-pass membrane protein</topology>
    </subcellularLocation>
</comment>
<dbReference type="SUPFAM" id="SSF103473">
    <property type="entry name" value="MFS general substrate transporter"/>
    <property type="match status" value="1"/>
</dbReference>
<dbReference type="Proteomes" id="UP001386437">
    <property type="component" value="Unassembled WGS sequence"/>
</dbReference>
<evidence type="ECO:0000259" key="7">
    <source>
        <dbReference type="PROSITE" id="PS50850"/>
    </source>
</evidence>
<dbReference type="PANTHER" id="PTHR42718">
    <property type="entry name" value="MAJOR FACILITATOR SUPERFAMILY MULTIDRUG TRANSPORTER MFSC"/>
    <property type="match status" value="1"/>
</dbReference>
<evidence type="ECO:0000256" key="1">
    <source>
        <dbReference type="ARBA" id="ARBA00004141"/>
    </source>
</evidence>
<evidence type="ECO:0000313" key="8">
    <source>
        <dbReference type="EMBL" id="MEI5998275.1"/>
    </source>
</evidence>
<feature type="transmembrane region" description="Helical" evidence="6">
    <location>
        <begin position="56"/>
        <end position="75"/>
    </location>
</feature>
<keyword evidence="2" id="KW-0813">Transport</keyword>
<feature type="transmembrane region" description="Helical" evidence="6">
    <location>
        <begin position="281"/>
        <end position="299"/>
    </location>
</feature>
<feature type="transmembrane region" description="Helical" evidence="6">
    <location>
        <begin position="383"/>
        <end position="402"/>
    </location>
</feature>
<keyword evidence="3 6" id="KW-0812">Transmembrane</keyword>
<evidence type="ECO:0000313" key="9">
    <source>
        <dbReference type="Proteomes" id="UP001386437"/>
    </source>
</evidence>
<evidence type="ECO:0000256" key="4">
    <source>
        <dbReference type="ARBA" id="ARBA00022989"/>
    </source>
</evidence>
<evidence type="ECO:0000256" key="3">
    <source>
        <dbReference type="ARBA" id="ARBA00022692"/>
    </source>
</evidence>
<dbReference type="InterPro" id="IPR011701">
    <property type="entry name" value="MFS"/>
</dbReference>
<name>A0ABU8IRU6_9BURK</name>
<dbReference type="PROSITE" id="PS50850">
    <property type="entry name" value="MFS"/>
    <property type="match status" value="1"/>
</dbReference>
<feature type="transmembrane region" description="Helical" evidence="6">
    <location>
        <begin position="408"/>
        <end position="437"/>
    </location>
</feature>
<evidence type="ECO:0000256" key="2">
    <source>
        <dbReference type="ARBA" id="ARBA00022448"/>
    </source>
</evidence>
<reference evidence="8 9" key="1">
    <citation type="journal article" date="2022" name="Arch. Microbiol.">
        <title>Paraburkholderia bengalensis sp. nov. isolated from roots of Oryza sativa, IR64.</title>
        <authorList>
            <person name="Nag P."/>
            <person name="Mondal N."/>
            <person name="Sarkar J."/>
            <person name="Das S."/>
        </authorList>
    </citation>
    <scope>NUCLEOTIDE SEQUENCE [LARGE SCALE GENOMIC DNA]</scope>
    <source>
        <strain evidence="8 9">IR64_4_BI</strain>
    </source>
</reference>
<accession>A0ABU8IRU6</accession>
<dbReference type="Gene3D" id="1.20.1720.10">
    <property type="entry name" value="Multidrug resistance protein D"/>
    <property type="match status" value="1"/>
</dbReference>
<dbReference type="EMBL" id="JACFYJ010000019">
    <property type="protein sequence ID" value="MEI5998275.1"/>
    <property type="molecule type" value="Genomic_DNA"/>
</dbReference>
<feature type="transmembrane region" description="Helical" evidence="6">
    <location>
        <begin position="489"/>
        <end position="508"/>
    </location>
</feature>
<evidence type="ECO:0000256" key="6">
    <source>
        <dbReference type="SAM" id="Phobius"/>
    </source>
</evidence>
<keyword evidence="4 6" id="KW-1133">Transmembrane helix</keyword>
<gene>
    <name evidence="8" type="ORF">H3V53_13990</name>
</gene>
<keyword evidence="9" id="KW-1185">Reference proteome</keyword>
<feature type="transmembrane region" description="Helical" evidence="6">
    <location>
        <begin position="21"/>
        <end position="44"/>
    </location>
</feature>
<protein>
    <submittedName>
        <fullName evidence="8">MFS transporter</fullName>
    </submittedName>
</protein>
<feature type="transmembrane region" description="Helical" evidence="6">
    <location>
        <begin position="458"/>
        <end position="483"/>
    </location>
</feature>
<feature type="transmembrane region" description="Helical" evidence="6">
    <location>
        <begin position="87"/>
        <end position="106"/>
    </location>
</feature>
<feature type="transmembrane region" description="Helical" evidence="6">
    <location>
        <begin position="355"/>
        <end position="376"/>
    </location>
</feature>
<dbReference type="CDD" id="cd17321">
    <property type="entry name" value="MFS_MMR_MDR_like"/>
    <property type="match status" value="1"/>
</dbReference>
<keyword evidence="5 6" id="KW-0472">Membrane</keyword>
<dbReference type="Gene3D" id="1.20.1250.20">
    <property type="entry name" value="MFS general substrate transporter like domains"/>
    <property type="match status" value="1"/>
</dbReference>
<evidence type="ECO:0000256" key="5">
    <source>
        <dbReference type="ARBA" id="ARBA00023136"/>
    </source>
</evidence>
<dbReference type="Pfam" id="PF07690">
    <property type="entry name" value="MFS_1"/>
    <property type="match status" value="1"/>
</dbReference>
<feature type="transmembrane region" description="Helical" evidence="6">
    <location>
        <begin position="112"/>
        <end position="133"/>
    </location>
</feature>
<comment type="caution">
    <text evidence="8">The sequence shown here is derived from an EMBL/GenBank/DDBJ whole genome shotgun (WGS) entry which is preliminary data.</text>
</comment>
<dbReference type="InterPro" id="IPR036259">
    <property type="entry name" value="MFS_trans_sf"/>
</dbReference>
<sequence length="528" mass="53373">MDTWTSPPSPSPQFTPSLSRILATVSIGFVVTQLDVTIVNIALAKIGADLHANVTGLQWIVDGYTLAFAVLMLSAGVLGDRFGARRMFACGIALFAAASLACGLASDASTLVAARAVQGVGAAAMLPNSLALLNQACGHDPTLRARAVGLWTAASAVAIAAGPVVGGLLIAAFGWRAIFLVNLPICALGLVATFAWVPRLPGSAPSGASASSAASTWGASSASSTSSTSSTSSAGLSPYPARPAIDTRGIDPAGQLFAIVALTAFTGAVIEWRPLGLMHPLVGGGFVLALLATLAFVVTQRRVDTPMLPLAFFANRTFSAAVLFGLCVNLTYYGVVFVLSLYLQHARGETPLQAGLAFLPLTGGFLVSNVASGWVVGRFGARVPMIAGAITAALGYGMLHFAEAASPLWTLLIPFLLIPSGMGLAVPAMTTAVLASVDRQRSGTASAVLNTARQAGGAIGVAAFGALASASDAVGGAGAAHVVSGLKSSTLISACLLLIALGLACLVHREPHAREHARNGARPAGISD</sequence>
<dbReference type="RefSeq" id="WP_336598456.1">
    <property type="nucleotide sequence ID" value="NZ_JACFYJ010000019.1"/>
</dbReference>